<name>A0ABQ8PL65_9FUNG</name>
<dbReference type="InterPro" id="IPR027492">
    <property type="entry name" value="RNA_MTrfase_RlmN"/>
</dbReference>
<dbReference type="Gene3D" id="1.10.150.530">
    <property type="match status" value="1"/>
</dbReference>
<organism evidence="14 15">
    <name type="scientific">Coemansia umbellata</name>
    <dbReference type="NCBI Taxonomy" id="1424467"/>
    <lineage>
        <taxon>Eukaryota</taxon>
        <taxon>Fungi</taxon>
        <taxon>Fungi incertae sedis</taxon>
        <taxon>Zoopagomycota</taxon>
        <taxon>Kickxellomycotina</taxon>
        <taxon>Kickxellomycetes</taxon>
        <taxon>Kickxellales</taxon>
        <taxon>Kickxellaceae</taxon>
        <taxon>Coemansia</taxon>
    </lineage>
</organism>
<dbReference type="SFLD" id="SFLDS00029">
    <property type="entry name" value="Radical_SAM"/>
    <property type="match status" value="1"/>
</dbReference>
<accession>A0ABQ8PL65</accession>
<dbReference type="SFLD" id="SFLDF00275">
    <property type="entry name" value="adenosine_C2_methyltransferase"/>
    <property type="match status" value="1"/>
</dbReference>
<evidence type="ECO:0000256" key="6">
    <source>
        <dbReference type="ARBA" id="ARBA00022603"/>
    </source>
</evidence>
<keyword evidence="3" id="KW-0004">4Fe-4S</keyword>
<dbReference type="SUPFAM" id="SSF102114">
    <property type="entry name" value="Radical SAM enzymes"/>
    <property type="match status" value="1"/>
</dbReference>
<keyword evidence="6" id="KW-0489">Methyltransferase</keyword>
<dbReference type="CDD" id="cd01335">
    <property type="entry name" value="Radical_SAM"/>
    <property type="match status" value="1"/>
</dbReference>
<dbReference type="InterPro" id="IPR048641">
    <property type="entry name" value="RlmN_N"/>
</dbReference>
<dbReference type="PANTHER" id="PTHR30544:SF5">
    <property type="entry name" value="RADICAL SAM CORE DOMAIN-CONTAINING PROTEIN"/>
    <property type="match status" value="1"/>
</dbReference>
<evidence type="ECO:0000256" key="5">
    <source>
        <dbReference type="ARBA" id="ARBA00022552"/>
    </source>
</evidence>
<dbReference type="PROSITE" id="PS51918">
    <property type="entry name" value="RADICAL_SAM"/>
    <property type="match status" value="1"/>
</dbReference>
<dbReference type="SFLD" id="SFLDG01062">
    <property type="entry name" value="methyltransferase_(Class_A)"/>
    <property type="match status" value="1"/>
</dbReference>
<dbReference type="Gene3D" id="3.20.20.70">
    <property type="entry name" value="Aldolase class I"/>
    <property type="match status" value="1"/>
</dbReference>
<comment type="cofactor">
    <cofactor evidence="1">
        <name>[4Fe-4S] cluster</name>
        <dbReference type="ChEBI" id="CHEBI:49883"/>
    </cofactor>
</comment>
<sequence>MSAMINNCAIRRTSSFLHRPRTRTLSTKSSTKSNIERTNMFGKTQRAIEEITSKLGLPQYRAKQIYQWIYSKGSTLFQDMANIPKDLQHKLESNYFIRYGQILESQLSKDGTRKMLIQFNNDSKATVETVFIPESHRGTLCVSSQVGCSLSCRFCHTGTQSLYRNLTAAEIIGQYMISAWKEGDFPRLQNQKPNISNVVFMGQGEPLYNFRNVSAAVGVLTDKEGIAMAPWRIIISTSGVAPLIPRIATELRVGLAVSLHSADNDLRTEIMPINKTYPLPMLMQSCAEFAAQAGPQARRITFEYVMLDGINDSDKDAKRLVGLIKNLPAHVNIIPFNPWPGSIYRPSSAAKVTEFCHIIRTSGIHASVRTPRGDDIFAACGQLKSTHVTRTSNLSKAAAATDLAC</sequence>
<comment type="caution">
    <text evidence="14">The sequence shown here is derived from an EMBL/GenBank/DDBJ whole genome shotgun (WGS) entry which is preliminary data.</text>
</comment>
<dbReference type="EMBL" id="JANBQD010000039">
    <property type="protein sequence ID" value="KAJ1991303.1"/>
    <property type="molecule type" value="Genomic_DNA"/>
</dbReference>
<dbReference type="Pfam" id="PF04055">
    <property type="entry name" value="Radical_SAM"/>
    <property type="match status" value="1"/>
</dbReference>
<evidence type="ECO:0000313" key="15">
    <source>
        <dbReference type="Proteomes" id="UP001151295"/>
    </source>
</evidence>
<dbReference type="HAMAP" id="MF_01849">
    <property type="entry name" value="RNA_methyltr_RlmN"/>
    <property type="match status" value="1"/>
</dbReference>
<dbReference type="PIRSF" id="PIRSF006004">
    <property type="entry name" value="CHP00048"/>
    <property type="match status" value="1"/>
</dbReference>
<evidence type="ECO:0000256" key="3">
    <source>
        <dbReference type="ARBA" id="ARBA00022485"/>
    </source>
</evidence>
<protein>
    <recommendedName>
        <fullName evidence="13">Radical SAM core domain-containing protein</fullName>
    </recommendedName>
</protein>
<keyword evidence="8" id="KW-0949">S-adenosyl-L-methionine</keyword>
<evidence type="ECO:0000256" key="12">
    <source>
        <dbReference type="ARBA" id="ARBA00023014"/>
    </source>
</evidence>
<dbReference type="InterPro" id="IPR040072">
    <property type="entry name" value="Methyltransferase_A"/>
</dbReference>
<keyword evidence="9" id="KW-0819">tRNA processing</keyword>
<dbReference type="Proteomes" id="UP001151295">
    <property type="component" value="Unassembled WGS sequence"/>
</dbReference>
<keyword evidence="4" id="KW-0963">Cytoplasm</keyword>
<keyword evidence="12" id="KW-0411">Iron-sulfur</keyword>
<keyword evidence="11" id="KW-0408">Iron</keyword>
<reference evidence="14" key="1">
    <citation type="submission" date="2022-07" db="EMBL/GenBank/DDBJ databases">
        <title>Phylogenomic reconstructions and comparative analyses of Kickxellomycotina fungi.</title>
        <authorList>
            <person name="Reynolds N.K."/>
            <person name="Stajich J.E."/>
            <person name="Barry K."/>
            <person name="Grigoriev I.V."/>
            <person name="Crous P."/>
            <person name="Smith M.E."/>
        </authorList>
    </citation>
    <scope>NUCLEOTIDE SEQUENCE</scope>
    <source>
        <strain evidence="14">BCRC 34882</strain>
    </source>
</reference>
<proteinExistence type="inferred from homology"/>
<comment type="subcellular location">
    <subcellularLocation>
        <location evidence="2">Cytoplasm</location>
    </subcellularLocation>
</comment>
<evidence type="ECO:0000256" key="10">
    <source>
        <dbReference type="ARBA" id="ARBA00022723"/>
    </source>
</evidence>
<dbReference type="Pfam" id="PF21016">
    <property type="entry name" value="RlmN_N"/>
    <property type="match status" value="1"/>
</dbReference>
<dbReference type="InterPro" id="IPR007197">
    <property type="entry name" value="rSAM"/>
</dbReference>
<keyword evidence="5" id="KW-0698">rRNA processing</keyword>
<keyword evidence="10" id="KW-0479">Metal-binding</keyword>
<evidence type="ECO:0000313" key="14">
    <source>
        <dbReference type="EMBL" id="KAJ1991303.1"/>
    </source>
</evidence>
<evidence type="ECO:0000256" key="1">
    <source>
        <dbReference type="ARBA" id="ARBA00001966"/>
    </source>
</evidence>
<dbReference type="NCBIfam" id="TIGR00048">
    <property type="entry name" value="rRNA_mod_RlmN"/>
    <property type="match status" value="1"/>
</dbReference>
<evidence type="ECO:0000256" key="7">
    <source>
        <dbReference type="ARBA" id="ARBA00022679"/>
    </source>
</evidence>
<evidence type="ECO:0000259" key="13">
    <source>
        <dbReference type="PROSITE" id="PS51918"/>
    </source>
</evidence>
<evidence type="ECO:0000256" key="2">
    <source>
        <dbReference type="ARBA" id="ARBA00004496"/>
    </source>
</evidence>
<gene>
    <name evidence="14" type="ORF">EDC05_003522</name>
</gene>
<evidence type="ECO:0000256" key="4">
    <source>
        <dbReference type="ARBA" id="ARBA00022490"/>
    </source>
</evidence>
<keyword evidence="15" id="KW-1185">Reference proteome</keyword>
<feature type="domain" description="Radical SAM core" evidence="13">
    <location>
        <begin position="134"/>
        <end position="372"/>
    </location>
</feature>
<keyword evidence="7" id="KW-0808">Transferase</keyword>
<evidence type="ECO:0000256" key="9">
    <source>
        <dbReference type="ARBA" id="ARBA00022694"/>
    </source>
</evidence>
<dbReference type="InterPro" id="IPR058240">
    <property type="entry name" value="rSAM_sf"/>
</dbReference>
<dbReference type="PANTHER" id="PTHR30544">
    <property type="entry name" value="23S RRNA METHYLTRANSFERASE"/>
    <property type="match status" value="1"/>
</dbReference>
<dbReference type="InterPro" id="IPR013785">
    <property type="entry name" value="Aldolase_TIM"/>
</dbReference>
<evidence type="ECO:0000256" key="8">
    <source>
        <dbReference type="ARBA" id="ARBA00022691"/>
    </source>
</evidence>
<evidence type="ECO:0000256" key="11">
    <source>
        <dbReference type="ARBA" id="ARBA00023004"/>
    </source>
</evidence>
<dbReference type="InterPro" id="IPR004383">
    <property type="entry name" value="rRNA_lsu_MTrfase_RlmN/Cfr"/>
</dbReference>